<protein>
    <submittedName>
        <fullName evidence="1">Uncharacterized protein</fullName>
    </submittedName>
</protein>
<dbReference type="RefSeq" id="WP_262566764.1">
    <property type="nucleotide sequence ID" value="NZ_JAPFCC010000001.1"/>
</dbReference>
<dbReference type="Proteomes" id="UP001209854">
    <property type="component" value="Unassembled WGS sequence"/>
</dbReference>
<dbReference type="EMBL" id="JAPFCC010000001">
    <property type="protein sequence ID" value="MCW7551761.1"/>
    <property type="molecule type" value="Genomic_DNA"/>
</dbReference>
<name>A0ABT3MQV8_9GAMM</name>
<accession>A0ABT3MQV8</accession>
<dbReference type="SUPFAM" id="SSF109709">
    <property type="entry name" value="KorB DNA-binding domain-like"/>
    <property type="match status" value="1"/>
</dbReference>
<evidence type="ECO:0000313" key="1">
    <source>
        <dbReference type="EMBL" id="MCW7551761.1"/>
    </source>
</evidence>
<comment type="caution">
    <text evidence="1">The sequence shown here is derived from an EMBL/GenBank/DDBJ whole genome shotgun (WGS) entry which is preliminary data.</text>
</comment>
<evidence type="ECO:0000313" key="2">
    <source>
        <dbReference type="Proteomes" id="UP001209854"/>
    </source>
</evidence>
<sequence length="148" mass="16939">MARIRKTAEETVEFLEDENLIKVTVPIRIFHRGGKATIETPDGMIGHEDIVSLQRALIQGHRWMKKLESGRFKNMEALAKKEKTDKSRVAKVTRLTCLAPDIQEAILCNTGEWVLSLKDCMKPFPILWNEQREHFVKIAAISPRSLSN</sequence>
<proteinExistence type="predicted"/>
<keyword evidence="2" id="KW-1185">Reference proteome</keyword>
<gene>
    <name evidence="1" type="ORF">NX722_03720</name>
</gene>
<organism evidence="1 2">
    <name type="scientific">Endozoicomonas gorgoniicola</name>
    <dbReference type="NCBI Taxonomy" id="1234144"/>
    <lineage>
        <taxon>Bacteria</taxon>
        <taxon>Pseudomonadati</taxon>
        <taxon>Pseudomonadota</taxon>
        <taxon>Gammaproteobacteria</taxon>
        <taxon>Oceanospirillales</taxon>
        <taxon>Endozoicomonadaceae</taxon>
        <taxon>Endozoicomonas</taxon>
    </lineage>
</organism>
<reference evidence="1 2" key="1">
    <citation type="submission" date="2022-10" db="EMBL/GenBank/DDBJ databases">
        <title>High-quality genome sequences of two octocoral-associated bacteria, Endozoicomonas euniceicola EF212 and Endozoicomonas gorgoniicola PS125.</title>
        <authorList>
            <person name="Chiou Y.-J."/>
            <person name="Chen Y.-H."/>
        </authorList>
    </citation>
    <scope>NUCLEOTIDE SEQUENCE [LARGE SCALE GENOMIC DNA]</scope>
    <source>
        <strain evidence="1 2">PS125</strain>
    </source>
</reference>